<reference evidence="1" key="1">
    <citation type="submission" date="2022-08" db="UniProtKB">
        <authorList>
            <consortium name="EnsemblMetazoa"/>
        </authorList>
    </citation>
    <scope>IDENTIFICATION</scope>
    <source>
        <strain evidence="1">EBRO</strain>
    </source>
</reference>
<name>A0A182IX63_ANOAO</name>
<organism evidence="1">
    <name type="scientific">Anopheles atroparvus</name>
    <name type="common">European mosquito</name>
    <dbReference type="NCBI Taxonomy" id="41427"/>
    <lineage>
        <taxon>Eukaryota</taxon>
        <taxon>Metazoa</taxon>
        <taxon>Ecdysozoa</taxon>
        <taxon>Arthropoda</taxon>
        <taxon>Hexapoda</taxon>
        <taxon>Insecta</taxon>
        <taxon>Pterygota</taxon>
        <taxon>Neoptera</taxon>
        <taxon>Endopterygota</taxon>
        <taxon>Diptera</taxon>
        <taxon>Nematocera</taxon>
        <taxon>Culicoidea</taxon>
        <taxon>Culicidae</taxon>
        <taxon>Anophelinae</taxon>
        <taxon>Anopheles</taxon>
    </lineage>
</organism>
<accession>A0A182IX63</accession>
<dbReference type="VEuPathDB" id="VectorBase:AATE007198"/>
<protein>
    <submittedName>
        <fullName evidence="1">Uncharacterized protein</fullName>
    </submittedName>
</protein>
<sequence length="313" mass="32550">MLMLLLLLLRLRMRMVVMVLQVMVMMQGMLLHHVLLLLLLLLLLIVRGKLHGSPPSEATVVPRFGEHGYRIDEIVSSSSKSSSKSSSSSSRSSATSSVVASVDRVLSLAPPHVSPGTATACSLLMLSTIGSQFQAVSPGTATASSFAIAFSSGNGGAVRRIGAVGLRMVGVAVMKGLHTTLAPLLLLLLLALLRLLELVVVGSARGLLQALIPSFASSLARTTGSGCSAVLASEACCLTYTSTSTIISLSTGVAGVSEEISSYLRLLPHRDVGSGEEAPVLMVPPLGELTAVAIVASVREQKLDGGGWVVVWK</sequence>
<dbReference type="EnsemblMetazoa" id="AATE007198-RA">
    <property type="protein sequence ID" value="AATE007198-PA.1"/>
    <property type="gene ID" value="AATE007198"/>
</dbReference>
<evidence type="ECO:0000313" key="1">
    <source>
        <dbReference type="EnsemblMetazoa" id="AATE007198-PA.1"/>
    </source>
</evidence>
<proteinExistence type="predicted"/>
<dbReference type="AlphaFoldDB" id="A0A182IX63"/>